<organism evidence="2 3">
    <name type="scientific">Ditylenchus dipsaci</name>
    <dbReference type="NCBI Taxonomy" id="166011"/>
    <lineage>
        <taxon>Eukaryota</taxon>
        <taxon>Metazoa</taxon>
        <taxon>Ecdysozoa</taxon>
        <taxon>Nematoda</taxon>
        <taxon>Chromadorea</taxon>
        <taxon>Rhabditida</taxon>
        <taxon>Tylenchina</taxon>
        <taxon>Tylenchomorpha</taxon>
        <taxon>Sphaerularioidea</taxon>
        <taxon>Anguinidae</taxon>
        <taxon>Anguininae</taxon>
        <taxon>Ditylenchus</taxon>
    </lineage>
</organism>
<protein>
    <submittedName>
        <fullName evidence="3">Uncharacterized protein</fullName>
    </submittedName>
</protein>
<name>A0A915D5A9_9BILA</name>
<sequence>MSLFFPLKILTVVLLGFDIFAARVQAIKNCPMVTIKAIIERAVEVSSGGADAALQMQVIRRIMEDVYGGNWGVLIIKNSELISSSVHWTIPDHHNSDGSPAFCLHTNCDQVINRVNEKLPPERLTVTEFDRRVADVFLQKRRQTSGQQILTGTSGAK</sequence>
<evidence type="ECO:0000313" key="3">
    <source>
        <dbReference type="WBParaSite" id="jg15537"/>
    </source>
</evidence>
<keyword evidence="1" id="KW-0732">Signal</keyword>
<dbReference type="Proteomes" id="UP000887574">
    <property type="component" value="Unplaced"/>
</dbReference>
<evidence type="ECO:0000313" key="2">
    <source>
        <dbReference type="Proteomes" id="UP000887574"/>
    </source>
</evidence>
<evidence type="ECO:0000256" key="1">
    <source>
        <dbReference type="SAM" id="SignalP"/>
    </source>
</evidence>
<dbReference type="AlphaFoldDB" id="A0A915D5A9"/>
<keyword evidence="2" id="KW-1185">Reference proteome</keyword>
<feature type="signal peptide" evidence="1">
    <location>
        <begin position="1"/>
        <end position="26"/>
    </location>
</feature>
<accession>A0A915D5A9</accession>
<reference evidence="3" key="1">
    <citation type="submission" date="2022-11" db="UniProtKB">
        <authorList>
            <consortium name="WormBaseParasite"/>
        </authorList>
    </citation>
    <scope>IDENTIFICATION</scope>
</reference>
<dbReference type="WBParaSite" id="jg15537">
    <property type="protein sequence ID" value="jg15537"/>
    <property type="gene ID" value="jg15537"/>
</dbReference>
<feature type="chain" id="PRO_5038009261" evidence="1">
    <location>
        <begin position="27"/>
        <end position="157"/>
    </location>
</feature>
<proteinExistence type="predicted"/>